<proteinExistence type="inferred from homology"/>
<keyword evidence="3" id="KW-0808">Transferase</keyword>
<dbReference type="EMBL" id="VZSM01006920">
    <property type="protein sequence ID" value="NWZ03664.1"/>
    <property type="molecule type" value="Genomic_DNA"/>
</dbReference>
<sequence length="118" mass="12497">QRFHVGVALPRPLQEGEGLCLELTLGPNPQVAKGTHVLVALGGSSPTGWKAELDEGVAEPLVGVAGCDHTLWVGLTAPPTAPIGRYRLSARTRTEAGEFAAPFEADNEVVLLFNPWCE</sequence>
<dbReference type="Proteomes" id="UP000564784">
    <property type="component" value="Unassembled WGS sequence"/>
</dbReference>
<comment type="similarity">
    <text evidence="1">Belongs to the transglutaminase superfamily. Transglutaminase family.</text>
</comment>
<dbReference type="AlphaFoldDB" id="A0A7K7JB53"/>
<dbReference type="InterPro" id="IPR050779">
    <property type="entry name" value="Transglutaminase"/>
</dbReference>
<evidence type="ECO:0000256" key="1">
    <source>
        <dbReference type="ARBA" id="ARBA00005968"/>
    </source>
</evidence>
<feature type="domain" description="Transglutaminase N-terminal" evidence="2">
    <location>
        <begin position="1"/>
        <end position="92"/>
    </location>
</feature>
<name>A0A7K7JB53_LOXCU</name>
<dbReference type="InterPro" id="IPR013783">
    <property type="entry name" value="Ig-like_fold"/>
</dbReference>
<evidence type="ECO:0000313" key="4">
    <source>
        <dbReference type="Proteomes" id="UP000564784"/>
    </source>
</evidence>
<reference evidence="3 4" key="1">
    <citation type="submission" date="2019-09" db="EMBL/GenBank/DDBJ databases">
        <title>Bird 10,000 Genomes (B10K) Project - Family phase.</title>
        <authorList>
            <person name="Zhang G."/>
        </authorList>
    </citation>
    <scope>NUCLEOTIDE SEQUENCE [LARGE SCALE GENOMIC DNA]</scope>
    <source>
        <strain evidence="3">OUT-0011</strain>
        <tissue evidence="3">Muscle</tissue>
    </source>
</reference>
<dbReference type="PANTHER" id="PTHR11590:SF49">
    <property type="entry name" value="PROTEIN-GLUTAMINE GAMMA-GLUTAMYLTRANSFERASE K"/>
    <property type="match status" value="1"/>
</dbReference>
<feature type="non-terminal residue" evidence="3">
    <location>
        <position position="1"/>
    </location>
</feature>
<accession>A0A7K7JB53</accession>
<organism evidence="3 4">
    <name type="scientific">Loxia curvirostra</name>
    <name type="common">Red crossbill</name>
    <dbReference type="NCBI Taxonomy" id="64802"/>
    <lineage>
        <taxon>Eukaryota</taxon>
        <taxon>Metazoa</taxon>
        <taxon>Chordata</taxon>
        <taxon>Craniata</taxon>
        <taxon>Vertebrata</taxon>
        <taxon>Euteleostomi</taxon>
        <taxon>Archelosauria</taxon>
        <taxon>Archosauria</taxon>
        <taxon>Dinosauria</taxon>
        <taxon>Saurischia</taxon>
        <taxon>Theropoda</taxon>
        <taxon>Coelurosauria</taxon>
        <taxon>Aves</taxon>
        <taxon>Neognathae</taxon>
        <taxon>Neoaves</taxon>
        <taxon>Telluraves</taxon>
        <taxon>Australaves</taxon>
        <taxon>Passeriformes</taxon>
        <taxon>Passeroidea</taxon>
        <taxon>Fringillidae</taxon>
        <taxon>Carduelinae</taxon>
        <taxon>Loxia</taxon>
    </lineage>
</organism>
<dbReference type="InterPro" id="IPR001102">
    <property type="entry name" value="Transglutaminase_N"/>
</dbReference>
<keyword evidence="4" id="KW-1185">Reference proteome</keyword>
<dbReference type="OrthoDB" id="437511at2759"/>
<protein>
    <submittedName>
        <fullName evidence="3">TGM1 glutamyltransferase</fullName>
    </submittedName>
</protein>
<dbReference type="GO" id="GO:0003810">
    <property type="term" value="F:protein-glutamine gamma-glutamyltransferase activity"/>
    <property type="evidence" value="ECO:0007669"/>
    <property type="project" value="TreeGrafter"/>
</dbReference>
<dbReference type="InterPro" id="IPR014756">
    <property type="entry name" value="Ig_E-set"/>
</dbReference>
<dbReference type="Gene3D" id="2.60.40.10">
    <property type="entry name" value="Immunoglobulins"/>
    <property type="match status" value="1"/>
</dbReference>
<dbReference type="PANTHER" id="PTHR11590">
    <property type="entry name" value="PROTEIN-GLUTAMINE GAMMA-GLUTAMYLTRANSFERASE"/>
    <property type="match status" value="1"/>
</dbReference>
<dbReference type="SUPFAM" id="SSF81296">
    <property type="entry name" value="E set domains"/>
    <property type="match status" value="1"/>
</dbReference>
<dbReference type="Pfam" id="PF00868">
    <property type="entry name" value="Transglut_N"/>
    <property type="match status" value="1"/>
</dbReference>
<evidence type="ECO:0000259" key="2">
    <source>
        <dbReference type="Pfam" id="PF00868"/>
    </source>
</evidence>
<comment type="caution">
    <text evidence="3">The sequence shown here is derived from an EMBL/GenBank/DDBJ whole genome shotgun (WGS) entry which is preliminary data.</text>
</comment>
<evidence type="ECO:0000313" key="3">
    <source>
        <dbReference type="EMBL" id="NWZ03664.1"/>
    </source>
</evidence>
<gene>
    <name evidence="3" type="primary">Tgm1_1</name>
    <name evidence="3" type="ORF">LOXCUR_R15973</name>
</gene>
<feature type="non-terminal residue" evidence="3">
    <location>
        <position position="118"/>
    </location>
</feature>